<evidence type="ECO:0000313" key="2">
    <source>
        <dbReference type="EMBL" id="GLB43159.1"/>
    </source>
</evidence>
<feature type="region of interest" description="Disordered" evidence="1">
    <location>
        <begin position="65"/>
        <end position="104"/>
    </location>
</feature>
<evidence type="ECO:0000313" key="3">
    <source>
        <dbReference type="EMBL" id="GLB43163.1"/>
    </source>
</evidence>
<feature type="compositionally biased region" description="Basic and acidic residues" evidence="1">
    <location>
        <begin position="86"/>
        <end position="96"/>
    </location>
</feature>
<feature type="compositionally biased region" description="Polar residues" evidence="1">
    <location>
        <begin position="70"/>
        <end position="85"/>
    </location>
</feature>
<comment type="caution">
    <text evidence="2">The sequence shown here is derived from an EMBL/GenBank/DDBJ whole genome shotgun (WGS) entry which is preliminary data.</text>
</comment>
<sequence>MERRPRVPGAADTSGAHERPPQPTLGVNNSLPQRHALQRAHNPRNLKATAPTFDQAHRHLVVQRAPDYVSGTSSIPTASGSTTGDSDAHDDPEYHLRLPTTQPG</sequence>
<organism evidence="2 4">
    <name type="scientific">Lyophyllum shimeji</name>
    <name type="common">Hon-shimeji</name>
    <name type="synonym">Tricholoma shimeji</name>
    <dbReference type="NCBI Taxonomy" id="47721"/>
    <lineage>
        <taxon>Eukaryota</taxon>
        <taxon>Fungi</taxon>
        <taxon>Dikarya</taxon>
        <taxon>Basidiomycota</taxon>
        <taxon>Agaricomycotina</taxon>
        <taxon>Agaricomycetes</taxon>
        <taxon>Agaricomycetidae</taxon>
        <taxon>Agaricales</taxon>
        <taxon>Tricholomatineae</taxon>
        <taxon>Lyophyllaceae</taxon>
        <taxon>Lyophyllum</taxon>
    </lineage>
</organism>
<dbReference type="AlphaFoldDB" id="A0A9P3PX17"/>
<dbReference type="EMBL" id="BRPK01000013">
    <property type="protein sequence ID" value="GLB43163.1"/>
    <property type="molecule type" value="Genomic_DNA"/>
</dbReference>
<feature type="region of interest" description="Disordered" evidence="1">
    <location>
        <begin position="1"/>
        <end position="32"/>
    </location>
</feature>
<reference evidence="2" key="1">
    <citation type="submission" date="2022-07" db="EMBL/GenBank/DDBJ databases">
        <title>The genome of Lyophyllum shimeji provides insight into the initial evolution of ectomycorrhizal fungal genome.</title>
        <authorList>
            <person name="Kobayashi Y."/>
            <person name="Shibata T."/>
            <person name="Hirakawa H."/>
            <person name="Shigenobu S."/>
            <person name="Nishiyama T."/>
            <person name="Yamada A."/>
            <person name="Hasebe M."/>
            <person name="Kawaguchi M."/>
        </authorList>
    </citation>
    <scope>NUCLEOTIDE SEQUENCE</scope>
    <source>
        <strain evidence="2">AT787</strain>
    </source>
</reference>
<accession>A0A9P3PX17</accession>
<name>A0A9P3PX17_LYOSH</name>
<gene>
    <name evidence="2" type="ORF">LshimejAT787_1300600</name>
    <name evidence="3" type="ORF">LshimejAT787_1300640</name>
</gene>
<protein>
    <submittedName>
        <fullName evidence="2">Uncharacterized protein</fullName>
    </submittedName>
</protein>
<proteinExistence type="predicted"/>
<evidence type="ECO:0000256" key="1">
    <source>
        <dbReference type="SAM" id="MobiDB-lite"/>
    </source>
</evidence>
<keyword evidence="4" id="KW-1185">Reference proteome</keyword>
<dbReference type="EMBL" id="BRPK01000013">
    <property type="protein sequence ID" value="GLB43159.1"/>
    <property type="molecule type" value="Genomic_DNA"/>
</dbReference>
<evidence type="ECO:0000313" key="4">
    <source>
        <dbReference type="Proteomes" id="UP001063166"/>
    </source>
</evidence>
<dbReference type="Proteomes" id="UP001063166">
    <property type="component" value="Unassembled WGS sequence"/>
</dbReference>